<name>A0AAD6ZPH3_9AGAR</name>
<keyword evidence="3" id="KW-1185">Reference proteome</keyword>
<organism evidence="2 3">
    <name type="scientific">Mycena albidolilacea</name>
    <dbReference type="NCBI Taxonomy" id="1033008"/>
    <lineage>
        <taxon>Eukaryota</taxon>
        <taxon>Fungi</taxon>
        <taxon>Dikarya</taxon>
        <taxon>Basidiomycota</taxon>
        <taxon>Agaricomycotina</taxon>
        <taxon>Agaricomycetes</taxon>
        <taxon>Agaricomycetidae</taxon>
        <taxon>Agaricales</taxon>
        <taxon>Marasmiineae</taxon>
        <taxon>Mycenaceae</taxon>
        <taxon>Mycena</taxon>
    </lineage>
</organism>
<feature type="transmembrane region" description="Helical" evidence="1">
    <location>
        <begin position="72"/>
        <end position="102"/>
    </location>
</feature>
<dbReference type="AlphaFoldDB" id="A0AAD6ZPH3"/>
<keyword evidence="1" id="KW-1133">Transmembrane helix</keyword>
<keyword evidence="1" id="KW-0812">Transmembrane</keyword>
<sequence>MRSLPDSSRPHFASSVARYWGTRMTWGTGFFYLNRYSALFGAVPILAEVLVTTTDPRKAGMCAAFQEYHKYFALLSLIFVTSALQLPLSDCAVMLTEVILIIRTYALYERSKHVLAFMIVVIFAAAAFALTSCFIDNLLLRRGS</sequence>
<gene>
    <name evidence="2" type="ORF">DFH08DRAFT_966168</name>
</gene>
<reference evidence="2" key="1">
    <citation type="submission" date="2023-03" db="EMBL/GenBank/DDBJ databases">
        <title>Massive genome expansion in bonnet fungi (Mycena s.s.) driven by repeated elements and novel gene families across ecological guilds.</title>
        <authorList>
            <consortium name="Lawrence Berkeley National Laboratory"/>
            <person name="Harder C.B."/>
            <person name="Miyauchi S."/>
            <person name="Viragh M."/>
            <person name="Kuo A."/>
            <person name="Thoen E."/>
            <person name="Andreopoulos B."/>
            <person name="Lu D."/>
            <person name="Skrede I."/>
            <person name="Drula E."/>
            <person name="Henrissat B."/>
            <person name="Morin E."/>
            <person name="Kohler A."/>
            <person name="Barry K."/>
            <person name="LaButti K."/>
            <person name="Morin E."/>
            <person name="Salamov A."/>
            <person name="Lipzen A."/>
            <person name="Mereny Z."/>
            <person name="Hegedus B."/>
            <person name="Baldrian P."/>
            <person name="Stursova M."/>
            <person name="Weitz H."/>
            <person name="Taylor A."/>
            <person name="Grigoriev I.V."/>
            <person name="Nagy L.G."/>
            <person name="Martin F."/>
            <person name="Kauserud H."/>
        </authorList>
    </citation>
    <scope>NUCLEOTIDE SEQUENCE</scope>
    <source>
        <strain evidence="2">CBHHK002</strain>
    </source>
</reference>
<evidence type="ECO:0000256" key="1">
    <source>
        <dbReference type="SAM" id="Phobius"/>
    </source>
</evidence>
<dbReference type="EMBL" id="JARIHO010000034">
    <property type="protein sequence ID" value="KAJ7333338.1"/>
    <property type="molecule type" value="Genomic_DNA"/>
</dbReference>
<evidence type="ECO:0000313" key="2">
    <source>
        <dbReference type="EMBL" id="KAJ7333338.1"/>
    </source>
</evidence>
<evidence type="ECO:0000313" key="3">
    <source>
        <dbReference type="Proteomes" id="UP001218218"/>
    </source>
</evidence>
<accession>A0AAD6ZPH3</accession>
<comment type="caution">
    <text evidence="2">The sequence shown here is derived from an EMBL/GenBank/DDBJ whole genome shotgun (WGS) entry which is preliminary data.</text>
</comment>
<feature type="transmembrane region" description="Helical" evidence="1">
    <location>
        <begin position="30"/>
        <end position="51"/>
    </location>
</feature>
<proteinExistence type="predicted"/>
<feature type="transmembrane region" description="Helical" evidence="1">
    <location>
        <begin position="114"/>
        <end position="140"/>
    </location>
</feature>
<dbReference type="Proteomes" id="UP001218218">
    <property type="component" value="Unassembled WGS sequence"/>
</dbReference>
<protein>
    <submittedName>
        <fullName evidence="2">Uncharacterized protein</fullName>
    </submittedName>
</protein>
<keyword evidence="1" id="KW-0472">Membrane</keyword>